<dbReference type="EMBL" id="DSBX01000094">
    <property type="protein sequence ID" value="HDQ99131.1"/>
    <property type="molecule type" value="Genomic_DNA"/>
</dbReference>
<dbReference type="InterPro" id="IPR050083">
    <property type="entry name" value="HtpX_protease"/>
</dbReference>
<reference evidence="14" key="1">
    <citation type="journal article" date="2020" name="mSystems">
        <title>Genome- and Community-Level Interaction Insights into Carbon Utilization and Element Cycling Functions of Hydrothermarchaeota in Hydrothermal Sediment.</title>
        <authorList>
            <person name="Zhou Z."/>
            <person name="Liu Y."/>
            <person name="Xu W."/>
            <person name="Pan J."/>
            <person name="Luo Z.H."/>
            <person name="Li M."/>
        </authorList>
    </citation>
    <scope>NUCLEOTIDE SEQUENCE [LARGE SCALE GENOMIC DNA]</scope>
    <source>
        <strain evidence="14">SpSt-1182</strain>
    </source>
</reference>
<organism evidence="14">
    <name type="scientific">candidate division WOR-3 bacterium</name>
    <dbReference type="NCBI Taxonomy" id="2052148"/>
    <lineage>
        <taxon>Bacteria</taxon>
        <taxon>Bacteria division WOR-3</taxon>
    </lineage>
</organism>
<keyword evidence="4 12" id="KW-0645">Protease</keyword>
<gene>
    <name evidence="12" type="primary">htpX</name>
    <name evidence="14" type="ORF">ENN51_02440</name>
</gene>
<feature type="transmembrane region" description="Helical" evidence="12">
    <location>
        <begin position="35"/>
        <end position="53"/>
    </location>
</feature>
<comment type="similarity">
    <text evidence="2 12">Belongs to the peptidase M48B family.</text>
</comment>
<comment type="subcellular location">
    <subcellularLocation>
        <location evidence="1 12">Cell membrane</location>
        <topology evidence="1 12">Multi-pass membrane protein</topology>
    </subcellularLocation>
</comment>
<evidence type="ECO:0000256" key="4">
    <source>
        <dbReference type="ARBA" id="ARBA00022670"/>
    </source>
</evidence>
<keyword evidence="9 12" id="KW-1133">Transmembrane helix</keyword>
<feature type="active site" evidence="12">
    <location>
        <position position="139"/>
    </location>
</feature>
<feature type="binding site" evidence="12">
    <location>
        <position position="222"/>
    </location>
    <ligand>
        <name>Zn(2+)</name>
        <dbReference type="ChEBI" id="CHEBI:29105"/>
        <note>catalytic</note>
    </ligand>
</feature>
<keyword evidence="6 12" id="KW-0479">Metal-binding</keyword>
<keyword evidence="10 12" id="KW-0482">Metalloprotease</keyword>
<protein>
    <recommendedName>
        <fullName evidence="12">Protease HtpX homolog</fullName>
        <ecNumber evidence="12">3.4.24.-</ecNumber>
    </recommendedName>
</protein>
<dbReference type="GO" id="GO:0008270">
    <property type="term" value="F:zinc ion binding"/>
    <property type="evidence" value="ECO:0007669"/>
    <property type="project" value="UniProtKB-UniRule"/>
</dbReference>
<dbReference type="EC" id="3.4.24.-" evidence="12"/>
<evidence type="ECO:0000256" key="8">
    <source>
        <dbReference type="ARBA" id="ARBA00022833"/>
    </source>
</evidence>
<dbReference type="HAMAP" id="MF_00188">
    <property type="entry name" value="Pept_M48_protease_HtpX"/>
    <property type="match status" value="1"/>
</dbReference>
<accession>A0A7V0T548</accession>
<name>A0A7V0T548_UNCW3</name>
<dbReference type="GO" id="GO:0006508">
    <property type="term" value="P:proteolysis"/>
    <property type="evidence" value="ECO:0007669"/>
    <property type="project" value="UniProtKB-KW"/>
</dbReference>
<dbReference type="PANTHER" id="PTHR43221">
    <property type="entry name" value="PROTEASE HTPX"/>
    <property type="match status" value="1"/>
</dbReference>
<dbReference type="GO" id="GO:0004222">
    <property type="term" value="F:metalloendopeptidase activity"/>
    <property type="evidence" value="ECO:0007669"/>
    <property type="project" value="UniProtKB-UniRule"/>
</dbReference>
<keyword evidence="8 12" id="KW-0862">Zinc</keyword>
<evidence type="ECO:0000256" key="7">
    <source>
        <dbReference type="ARBA" id="ARBA00022801"/>
    </source>
</evidence>
<proteinExistence type="inferred from homology"/>
<evidence type="ECO:0000256" key="10">
    <source>
        <dbReference type="ARBA" id="ARBA00023049"/>
    </source>
</evidence>
<comment type="cofactor">
    <cofactor evidence="12">
        <name>Zn(2+)</name>
        <dbReference type="ChEBI" id="CHEBI:29105"/>
    </cofactor>
    <text evidence="12">Binds 1 zinc ion per subunit.</text>
</comment>
<evidence type="ECO:0000313" key="14">
    <source>
        <dbReference type="EMBL" id="HDQ99131.1"/>
    </source>
</evidence>
<dbReference type="Pfam" id="PF01435">
    <property type="entry name" value="Peptidase_M48"/>
    <property type="match status" value="1"/>
</dbReference>
<comment type="caution">
    <text evidence="14">The sequence shown here is derived from an EMBL/GenBank/DDBJ whole genome shotgun (WGS) entry which is preliminary data.</text>
</comment>
<feature type="domain" description="Peptidase M48" evidence="13">
    <location>
        <begin position="75"/>
        <end position="296"/>
    </location>
</feature>
<evidence type="ECO:0000256" key="1">
    <source>
        <dbReference type="ARBA" id="ARBA00004651"/>
    </source>
</evidence>
<dbReference type="Proteomes" id="UP000885672">
    <property type="component" value="Unassembled WGS sequence"/>
</dbReference>
<evidence type="ECO:0000256" key="6">
    <source>
        <dbReference type="ARBA" id="ARBA00022723"/>
    </source>
</evidence>
<evidence type="ECO:0000256" key="2">
    <source>
        <dbReference type="ARBA" id="ARBA00009779"/>
    </source>
</evidence>
<evidence type="ECO:0000256" key="9">
    <source>
        <dbReference type="ARBA" id="ARBA00022989"/>
    </source>
</evidence>
<feature type="transmembrane region" description="Helical" evidence="12">
    <location>
        <begin position="191"/>
        <end position="213"/>
    </location>
</feature>
<sequence>MIARNKRATAFFVVLISLLLGAVGAALGWYFGWGIELYLVFAAGIIVYNLVLYHNSDRIALAVNRARPADPVVYRQLHNIVEEVAIAAGLPKPGVYVIETEAPNAFATGRRPDKAAVAVTTGLLEMMNREELQGVIAHEIAHIRNWDILLQTVVAIIGGLIVLLRDIFLRWGLFFGGGRRSRRSSSGGGQAGLIIVIVGIALAILAPLLVALIRAAISRRREYLADAAGAYIVRNPHGLASALAKLGGSRTKLTTASNATAHMFITSPFAQDRARTAGAFASHPPLADRVRRLQELTVPESED</sequence>
<dbReference type="GO" id="GO:0005886">
    <property type="term" value="C:plasma membrane"/>
    <property type="evidence" value="ECO:0007669"/>
    <property type="project" value="UniProtKB-SubCell"/>
</dbReference>
<evidence type="ECO:0000256" key="12">
    <source>
        <dbReference type="HAMAP-Rule" id="MF_00188"/>
    </source>
</evidence>
<dbReference type="InterPro" id="IPR022919">
    <property type="entry name" value="Pept_M48_protease_HtpX"/>
</dbReference>
<feature type="transmembrane region" description="Helical" evidence="12">
    <location>
        <begin position="148"/>
        <end position="171"/>
    </location>
</feature>
<evidence type="ECO:0000256" key="11">
    <source>
        <dbReference type="ARBA" id="ARBA00023136"/>
    </source>
</evidence>
<dbReference type="CDD" id="cd07340">
    <property type="entry name" value="M48B_Htpx_like"/>
    <property type="match status" value="1"/>
</dbReference>
<dbReference type="Gene3D" id="3.30.2010.10">
    <property type="entry name" value="Metalloproteases ('zincins'), catalytic domain"/>
    <property type="match status" value="1"/>
</dbReference>
<evidence type="ECO:0000259" key="13">
    <source>
        <dbReference type="Pfam" id="PF01435"/>
    </source>
</evidence>
<feature type="binding site" evidence="12">
    <location>
        <position position="142"/>
    </location>
    <ligand>
        <name>Zn(2+)</name>
        <dbReference type="ChEBI" id="CHEBI:29105"/>
        <note>catalytic</note>
    </ligand>
</feature>
<keyword evidence="7 12" id="KW-0378">Hydrolase</keyword>
<feature type="binding site" evidence="12">
    <location>
        <position position="138"/>
    </location>
    <ligand>
        <name>Zn(2+)</name>
        <dbReference type="ChEBI" id="CHEBI:29105"/>
        <note>catalytic</note>
    </ligand>
</feature>
<dbReference type="AlphaFoldDB" id="A0A7V0T548"/>
<evidence type="ECO:0000256" key="5">
    <source>
        <dbReference type="ARBA" id="ARBA00022692"/>
    </source>
</evidence>
<keyword evidence="11 12" id="KW-0472">Membrane</keyword>
<keyword evidence="3 12" id="KW-1003">Cell membrane</keyword>
<dbReference type="PANTHER" id="PTHR43221:SF1">
    <property type="entry name" value="PROTEASE HTPX"/>
    <property type="match status" value="1"/>
</dbReference>
<evidence type="ECO:0000256" key="3">
    <source>
        <dbReference type="ARBA" id="ARBA00022475"/>
    </source>
</evidence>
<keyword evidence="5 12" id="KW-0812">Transmembrane</keyword>
<dbReference type="InterPro" id="IPR001915">
    <property type="entry name" value="Peptidase_M48"/>
</dbReference>